<comment type="caution">
    <text evidence="3">The sequence shown here is derived from an EMBL/GenBank/DDBJ whole genome shotgun (WGS) entry which is preliminary data.</text>
</comment>
<dbReference type="GO" id="GO:0016788">
    <property type="term" value="F:hydrolase activity, acting on ester bonds"/>
    <property type="evidence" value="ECO:0007669"/>
    <property type="project" value="UniProtKB-ARBA"/>
</dbReference>
<reference evidence="3 4" key="1">
    <citation type="submission" date="2018-06" db="EMBL/GenBank/DDBJ databases">
        <title>Genomic Encyclopedia of Archaeal and Bacterial Type Strains, Phase II (KMG-II): from individual species to whole genera.</title>
        <authorList>
            <person name="Goeker M."/>
        </authorList>
    </citation>
    <scope>NUCLEOTIDE SEQUENCE [LARGE SCALE GENOMIC DNA]</scope>
    <source>
        <strain evidence="3 4">DSM 22686</strain>
    </source>
</reference>
<dbReference type="InterPro" id="IPR036514">
    <property type="entry name" value="SGNH_hydro_sf"/>
</dbReference>
<dbReference type="InterPro" id="IPR013830">
    <property type="entry name" value="SGNH_hydro"/>
</dbReference>
<feature type="chain" id="PRO_5015937708" evidence="1">
    <location>
        <begin position="21"/>
        <end position="243"/>
    </location>
</feature>
<evidence type="ECO:0000259" key="2">
    <source>
        <dbReference type="Pfam" id="PF13472"/>
    </source>
</evidence>
<dbReference type="AlphaFoldDB" id="A0A2W7QPL8"/>
<sequence length="243" mass="27399">MKIFFLPLLLLGIISCNSSKNMLPTDSDSSMSNNPTDNSEQLTYLALGDSYTIGEGVNDAGRYPSQLVAKLNSETDRSWSSPKVIARTGWTVDELEQGIIREEITGKTFDLVTLLIGVNNQYRGRSVKDFEKEFEAMLSRAISFAGENRNHVVVISIPDWGITPFAQAKDLDQAKVAREINAYNLVCKTISEKYEVAYVDITKEYREGGDQLEMLVADGLHPSARMYEVWTKKLYEQVKKFNF</sequence>
<dbReference type="RefSeq" id="WP_223271930.1">
    <property type="nucleotide sequence ID" value="NZ_MSSV01000032.1"/>
</dbReference>
<dbReference type="Gene3D" id="3.40.50.1110">
    <property type="entry name" value="SGNH hydrolase"/>
    <property type="match status" value="1"/>
</dbReference>
<protein>
    <submittedName>
        <fullName evidence="3">Lysophospholipase L1-like esterase</fullName>
    </submittedName>
</protein>
<feature type="domain" description="SGNH hydrolase-type esterase" evidence="2">
    <location>
        <begin position="46"/>
        <end position="228"/>
    </location>
</feature>
<proteinExistence type="predicted"/>
<dbReference type="PROSITE" id="PS51257">
    <property type="entry name" value="PROKAR_LIPOPROTEIN"/>
    <property type="match status" value="1"/>
</dbReference>
<dbReference type="Pfam" id="PF13472">
    <property type="entry name" value="Lipase_GDSL_2"/>
    <property type="match status" value="1"/>
</dbReference>
<accession>A0A2W7QPL8</accession>
<evidence type="ECO:0000256" key="1">
    <source>
        <dbReference type="SAM" id="SignalP"/>
    </source>
</evidence>
<dbReference type="CDD" id="cd01832">
    <property type="entry name" value="SGNH_hydrolase_like_1"/>
    <property type="match status" value="1"/>
</dbReference>
<dbReference type="SUPFAM" id="SSF52266">
    <property type="entry name" value="SGNH hydrolase"/>
    <property type="match status" value="1"/>
</dbReference>
<dbReference type="EMBL" id="QKZU01000024">
    <property type="protein sequence ID" value="PZX50284.1"/>
    <property type="molecule type" value="Genomic_DNA"/>
</dbReference>
<feature type="signal peptide" evidence="1">
    <location>
        <begin position="1"/>
        <end position="20"/>
    </location>
</feature>
<dbReference type="Proteomes" id="UP000249115">
    <property type="component" value="Unassembled WGS sequence"/>
</dbReference>
<evidence type="ECO:0000313" key="4">
    <source>
        <dbReference type="Proteomes" id="UP000249115"/>
    </source>
</evidence>
<keyword evidence="1" id="KW-0732">Signal</keyword>
<gene>
    <name evidence="3" type="ORF">LV84_04084</name>
</gene>
<name>A0A2W7QPL8_9BACT</name>
<organism evidence="3 4">
    <name type="scientific">Algoriphagus ratkowskyi</name>
    <dbReference type="NCBI Taxonomy" id="57028"/>
    <lineage>
        <taxon>Bacteria</taxon>
        <taxon>Pseudomonadati</taxon>
        <taxon>Bacteroidota</taxon>
        <taxon>Cytophagia</taxon>
        <taxon>Cytophagales</taxon>
        <taxon>Cyclobacteriaceae</taxon>
        <taxon>Algoriphagus</taxon>
    </lineage>
</organism>
<evidence type="ECO:0000313" key="3">
    <source>
        <dbReference type="EMBL" id="PZX50284.1"/>
    </source>
</evidence>